<evidence type="ECO:0000313" key="2">
    <source>
        <dbReference type="Proteomes" id="UP000521872"/>
    </source>
</evidence>
<dbReference type="AlphaFoldDB" id="A0A8H4QRD8"/>
<name>A0A8H4QRD8_9AGAR</name>
<organism evidence="1 2">
    <name type="scientific">Agrocybe pediades</name>
    <dbReference type="NCBI Taxonomy" id="84607"/>
    <lineage>
        <taxon>Eukaryota</taxon>
        <taxon>Fungi</taxon>
        <taxon>Dikarya</taxon>
        <taxon>Basidiomycota</taxon>
        <taxon>Agaricomycotina</taxon>
        <taxon>Agaricomycetes</taxon>
        <taxon>Agaricomycetidae</taxon>
        <taxon>Agaricales</taxon>
        <taxon>Agaricineae</taxon>
        <taxon>Strophariaceae</taxon>
        <taxon>Agrocybe</taxon>
    </lineage>
</organism>
<gene>
    <name evidence="1" type="ORF">D9613_012415</name>
</gene>
<accession>A0A8H4QRD8</accession>
<protein>
    <submittedName>
        <fullName evidence="1">Uncharacterized protein</fullName>
    </submittedName>
</protein>
<dbReference type="Proteomes" id="UP000521872">
    <property type="component" value="Unassembled WGS sequence"/>
</dbReference>
<sequence length="235" mass="26291">MSAADNDLTKFTSDIWGCILVRFLYHIAVVHTPDVTCLLSTHFTSLLRNRHSLPSNTKALPVEERRDLMAILKWNTDVSEGIFHALQRVNSTWRKQRLIDDYRLFLNDFRHTVRQVPIALADIAACNIALEALQGRISELSSTSAVQRPRTQSSTEGSGGLGLFNNAEHVAIFGGNFTIIASRAVEEGPTFPNEVPIPPGALDEIDDVLEDEREIGEHCPLAWIINVWKRLIGPR</sequence>
<keyword evidence="2" id="KW-1185">Reference proteome</keyword>
<reference evidence="1 2" key="1">
    <citation type="submission" date="2019-12" db="EMBL/GenBank/DDBJ databases">
        <authorList>
            <person name="Floudas D."/>
            <person name="Bentzer J."/>
            <person name="Ahren D."/>
            <person name="Johansson T."/>
            <person name="Persson P."/>
            <person name="Tunlid A."/>
        </authorList>
    </citation>
    <scope>NUCLEOTIDE SEQUENCE [LARGE SCALE GENOMIC DNA]</scope>
    <source>
        <strain evidence="1 2">CBS 102.39</strain>
    </source>
</reference>
<dbReference type="EMBL" id="JAACJL010000033">
    <property type="protein sequence ID" value="KAF4615811.1"/>
    <property type="molecule type" value="Genomic_DNA"/>
</dbReference>
<evidence type="ECO:0000313" key="1">
    <source>
        <dbReference type="EMBL" id="KAF4615811.1"/>
    </source>
</evidence>
<comment type="caution">
    <text evidence="1">The sequence shown here is derived from an EMBL/GenBank/DDBJ whole genome shotgun (WGS) entry which is preliminary data.</text>
</comment>
<proteinExistence type="predicted"/>